<dbReference type="InterPro" id="IPR032675">
    <property type="entry name" value="LRR_dom_sf"/>
</dbReference>
<comment type="similarity">
    <text evidence="2">Belongs to the Toll-like receptor family.</text>
</comment>
<dbReference type="PROSITE" id="PS51450">
    <property type="entry name" value="LRR"/>
    <property type="match status" value="7"/>
</dbReference>
<dbReference type="InterPro" id="IPR001611">
    <property type="entry name" value="Leu-rich_rpt"/>
</dbReference>
<dbReference type="OMA" id="TLDNCCV"/>
<name>H2ZUY1_LATCH</name>
<keyword evidence="6 15" id="KW-0732">Signal</keyword>
<evidence type="ECO:0000256" key="2">
    <source>
        <dbReference type="ARBA" id="ARBA00009634"/>
    </source>
</evidence>
<protein>
    <submittedName>
        <fullName evidence="17">Toll-like receptor 21</fullName>
    </submittedName>
</protein>
<dbReference type="SUPFAM" id="SSF52058">
    <property type="entry name" value="L domain-like"/>
    <property type="match status" value="2"/>
</dbReference>
<dbReference type="SMART" id="SM00255">
    <property type="entry name" value="TIR"/>
    <property type="match status" value="1"/>
</dbReference>
<evidence type="ECO:0000313" key="17">
    <source>
        <dbReference type="Ensembl" id="ENSLACP00000001202.1"/>
    </source>
</evidence>
<dbReference type="PANTHER" id="PTHR24365">
    <property type="entry name" value="TOLL-LIKE RECEPTOR"/>
    <property type="match status" value="1"/>
</dbReference>
<dbReference type="GO" id="GO:0045087">
    <property type="term" value="P:innate immune response"/>
    <property type="evidence" value="ECO:0007669"/>
    <property type="project" value="UniProtKB-KW"/>
</dbReference>
<dbReference type="AlphaFoldDB" id="H2ZUY1"/>
<dbReference type="GO" id="GO:0019731">
    <property type="term" value="P:antibacterial humoral response"/>
    <property type="evidence" value="ECO:0007669"/>
    <property type="project" value="Ensembl"/>
</dbReference>
<reference evidence="17" key="3">
    <citation type="submission" date="2025-09" db="UniProtKB">
        <authorList>
            <consortium name="Ensembl"/>
        </authorList>
    </citation>
    <scope>IDENTIFICATION</scope>
</reference>
<keyword evidence="18" id="KW-1185">Reference proteome</keyword>
<evidence type="ECO:0000256" key="3">
    <source>
        <dbReference type="ARBA" id="ARBA00022588"/>
    </source>
</evidence>
<proteinExistence type="inferred from homology"/>
<evidence type="ECO:0000256" key="15">
    <source>
        <dbReference type="SAM" id="SignalP"/>
    </source>
</evidence>
<dbReference type="FunFam" id="3.40.50.10140:FF:000001">
    <property type="entry name" value="Toll-like receptor 2"/>
    <property type="match status" value="1"/>
</dbReference>
<comment type="subcellular location">
    <subcellularLocation>
        <location evidence="1">Membrane</location>
        <topology evidence="1">Single-pass type I membrane protein</topology>
    </subcellularLocation>
</comment>
<dbReference type="Pfam" id="PF13855">
    <property type="entry name" value="LRR_8"/>
    <property type="match status" value="6"/>
</dbReference>
<dbReference type="GO" id="GO:0002224">
    <property type="term" value="P:toll-like receptor signaling pathway"/>
    <property type="evidence" value="ECO:0007669"/>
    <property type="project" value="Ensembl"/>
</dbReference>
<feature type="transmembrane region" description="Helical" evidence="14">
    <location>
        <begin position="727"/>
        <end position="747"/>
    </location>
</feature>
<organism evidence="17 18">
    <name type="scientific">Latimeria chalumnae</name>
    <name type="common">Coelacanth</name>
    <dbReference type="NCBI Taxonomy" id="7897"/>
    <lineage>
        <taxon>Eukaryota</taxon>
        <taxon>Metazoa</taxon>
        <taxon>Chordata</taxon>
        <taxon>Craniata</taxon>
        <taxon>Vertebrata</taxon>
        <taxon>Euteleostomi</taxon>
        <taxon>Coelacanthiformes</taxon>
        <taxon>Coelacanthidae</taxon>
        <taxon>Latimeria</taxon>
    </lineage>
</organism>
<dbReference type="SMART" id="SM00369">
    <property type="entry name" value="LRR_TYP"/>
    <property type="match status" value="15"/>
</dbReference>
<dbReference type="GO" id="GO:0005783">
    <property type="term" value="C:endoplasmic reticulum"/>
    <property type="evidence" value="ECO:0007669"/>
    <property type="project" value="Ensembl"/>
</dbReference>
<dbReference type="HOGENOM" id="CLU_006000_4_0_1"/>
<dbReference type="GeneTree" id="ENSGT00940000163576"/>
<reference evidence="17" key="2">
    <citation type="submission" date="2025-08" db="UniProtKB">
        <authorList>
            <consortium name="Ensembl"/>
        </authorList>
    </citation>
    <scope>IDENTIFICATION</scope>
</reference>
<dbReference type="InterPro" id="IPR000157">
    <property type="entry name" value="TIR_dom"/>
</dbReference>
<evidence type="ECO:0000259" key="16">
    <source>
        <dbReference type="PROSITE" id="PS50104"/>
    </source>
</evidence>
<accession>H2ZUY1</accession>
<keyword evidence="5 14" id="KW-0812">Transmembrane</keyword>
<evidence type="ECO:0000313" key="18">
    <source>
        <dbReference type="Proteomes" id="UP000008672"/>
    </source>
</evidence>
<evidence type="ECO:0000256" key="6">
    <source>
        <dbReference type="ARBA" id="ARBA00022729"/>
    </source>
</evidence>
<feature type="domain" description="TIR" evidence="16">
    <location>
        <begin position="776"/>
        <end position="919"/>
    </location>
</feature>
<evidence type="ECO:0000256" key="12">
    <source>
        <dbReference type="ARBA" id="ARBA00023180"/>
    </source>
</evidence>
<dbReference type="FunFam" id="3.80.10.10:FF:001164">
    <property type="entry name" value="GH01279p"/>
    <property type="match status" value="1"/>
</dbReference>
<keyword evidence="4" id="KW-0433">Leucine-rich repeat</keyword>
<dbReference type="Ensembl" id="ENSLACT00000001213.1">
    <property type="protein sequence ID" value="ENSLACP00000001202.1"/>
    <property type="gene ID" value="ENSLACG00000001078.1"/>
</dbReference>
<keyword evidence="13" id="KW-0395">Inflammatory response</keyword>
<evidence type="ECO:0000256" key="13">
    <source>
        <dbReference type="ARBA" id="ARBA00023198"/>
    </source>
</evidence>
<feature type="chain" id="PRO_5003578740" evidence="15">
    <location>
        <begin position="17"/>
        <end position="935"/>
    </location>
</feature>
<keyword evidence="8" id="KW-0391">Immunity</keyword>
<dbReference type="Gene3D" id="3.40.50.10140">
    <property type="entry name" value="Toll/interleukin-1 receptor homology (TIR) domain"/>
    <property type="match status" value="1"/>
</dbReference>
<keyword evidence="3" id="KW-0399">Innate immunity</keyword>
<keyword evidence="7" id="KW-0677">Repeat</keyword>
<keyword evidence="12" id="KW-0325">Glycoprotein</keyword>
<dbReference type="SUPFAM" id="SSF52200">
    <property type="entry name" value="Toll/Interleukin receptor TIR domain"/>
    <property type="match status" value="1"/>
</dbReference>
<evidence type="ECO:0000256" key="4">
    <source>
        <dbReference type="ARBA" id="ARBA00022614"/>
    </source>
</evidence>
<evidence type="ECO:0000256" key="9">
    <source>
        <dbReference type="ARBA" id="ARBA00022989"/>
    </source>
</evidence>
<sequence>VLLLGVLGVPLVISMGFRNCIQREYDPNSYACIQRFLKDVASAVSDLPPSARTVNISHNSIRRLVPASFSHLTQLVHLRLDFNRLLVIQDGAFDNLTSLRILNLTNNNISRLSRGTFRGLVNLTDLLLHNNKLRTVDNQAFQPLEKVRNIQLSFNNLTLFSELVESVSELRKLQSLDLCHNNISSLNHSFEFPGSLRFLYLCYNHIRDLDCHRDLFAPIHMLDLSNNSISSAASFRYVNLSNTGLLRLKDNPYLDVFQFLNSSDIPPQNVDYSGMLVGKQWSIPQLCQHLGSQTMDHFSLLYNKFTDLNRSAINHCPPIKKLDLSNNNIVSLDCLRFVNNKSSLHSFIMDHNKLDSLGSCNASKVPNLRNISLRYNCILTIEPYAFSFAPRLRTLMLNFNDIVYLKPNALAGLRNLIVLRLDNNLLTGLYEGRFQDLENLKILNLRNNNVPTIHLKTFFKLTNLIILDLGGNRIRKLTKDSFRYLKSLKKLYLDKNHIKYIQSKIFSPIHSTLQVLDLQKNNLRYNSYRIKISPFEELSQLYDLKLQSQQPYGINIIPLLFFKGLTSLKALYLSQNVELSLSPDTFYDLSSLEKLYISDAYNGIQNFAPGIFKKLTRLKILNLENTGVQLVTPEVFGDLVNLTVLYLAKNAMQTINIDVFKNLTSLRYLDLRKCPVSCTCNNQDFKEWMEKSTVQIVYFYNYTCVNQNKELFYKFDVKVCHVDFGKILFISVFPTLLLVMTIPILYIKNYWHLKYGFYIFYSWFSDYWWQKEDQQYLYDAFVSYNSHDENWVLQQLLPNLETKGPPSFKLCLHHRDFELGKNIIDNIVDSIYNSRKTICVISRRYLFSEWCSLEIQLASYRLFQEKKDVLILVFLEDIPKGELSKYHRMRKVMLKKTYISWPQEEDAQDLFWARIRKALKESNSNPEQDNIQLKD</sequence>
<dbReference type="eggNOG" id="KOG4641">
    <property type="taxonomic scope" value="Eukaryota"/>
</dbReference>
<evidence type="ECO:0000256" key="10">
    <source>
        <dbReference type="ARBA" id="ARBA00023136"/>
    </source>
</evidence>
<keyword evidence="11" id="KW-0675">Receptor</keyword>
<dbReference type="InParanoid" id="H2ZUY1"/>
<evidence type="ECO:0000256" key="8">
    <source>
        <dbReference type="ARBA" id="ARBA00022859"/>
    </source>
</evidence>
<dbReference type="STRING" id="7897.ENSLACP00000001202"/>
<dbReference type="GO" id="GO:0005886">
    <property type="term" value="C:plasma membrane"/>
    <property type="evidence" value="ECO:0007669"/>
    <property type="project" value="TreeGrafter"/>
</dbReference>
<dbReference type="PROSITE" id="PS50104">
    <property type="entry name" value="TIR"/>
    <property type="match status" value="1"/>
</dbReference>
<reference evidence="18" key="1">
    <citation type="submission" date="2011-08" db="EMBL/GenBank/DDBJ databases">
        <title>The draft genome of Latimeria chalumnae.</title>
        <authorList>
            <person name="Di Palma F."/>
            <person name="Alfoldi J."/>
            <person name="Johnson J."/>
            <person name="Berlin A."/>
            <person name="Gnerre S."/>
            <person name="Jaffe D."/>
            <person name="MacCallum I."/>
            <person name="Young S."/>
            <person name="Walker B.J."/>
            <person name="Lander E."/>
            <person name="Lindblad-Toh K."/>
        </authorList>
    </citation>
    <scope>NUCLEOTIDE SEQUENCE [LARGE SCALE GENOMIC DNA]</scope>
    <source>
        <strain evidence="18">Wild caught</strain>
    </source>
</reference>
<dbReference type="EMBL" id="AFYH01089242">
    <property type="status" value="NOT_ANNOTATED_CDS"/>
    <property type="molecule type" value="Genomic_DNA"/>
</dbReference>
<evidence type="ECO:0000256" key="14">
    <source>
        <dbReference type="SAM" id="Phobius"/>
    </source>
</evidence>
<evidence type="ECO:0000256" key="1">
    <source>
        <dbReference type="ARBA" id="ARBA00004479"/>
    </source>
</evidence>
<feature type="signal peptide" evidence="15">
    <location>
        <begin position="1"/>
        <end position="16"/>
    </location>
</feature>
<dbReference type="Gene3D" id="3.80.10.10">
    <property type="entry name" value="Ribonuclease Inhibitor"/>
    <property type="match status" value="4"/>
</dbReference>
<gene>
    <name evidence="17" type="primary">TLR21</name>
</gene>
<keyword evidence="10 14" id="KW-0472">Membrane</keyword>
<evidence type="ECO:0000256" key="11">
    <source>
        <dbReference type="ARBA" id="ARBA00023170"/>
    </source>
</evidence>
<dbReference type="PANTHER" id="PTHR24365:SF545">
    <property type="entry name" value="TOLL-LIKE RECEPTOR 12"/>
    <property type="match status" value="1"/>
</dbReference>
<dbReference type="Pfam" id="PF01582">
    <property type="entry name" value="TIR"/>
    <property type="match status" value="1"/>
</dbReference>
<keyword evidence="9 14" id="KW-1133">Transmembrane helix</keyword>
<dbReference type="InterPro" id="IPR003591">
    <property type="entry name" value="Leu-rich_rpt_typical-subtyp"/>
</dbReference>
<dbReference type="InterPro" id="IPR035897">
    <property type="entry name" value="Toll_tir_struct_dom_sf"/>
</dbReference>
<dbReference type="SMART" id="SM00365">
    <property type="entry name" value="LRR_SD22"/>
    <property type="match status" value="7"/>
</dbReference>
<dbReference type="GO" id="GO:0038023">
    <property type="term" value="F:signaling receptor activity"/>
    <property type="evidence" value="ECO:0007669"/>
    <property type="project" value="TreeGrafter"/>
</dbReference>
<dbReference type="Proteomes" id="UP000008672">
    <property type="component" value="Unassembled WGS sequence"/>
</dbReference>
<dbReference type="GO" id="GO:0006954">
    <property type="term" value="P:inflammatory response"/>
    <property type="evidence" value="ECO:0007669"/>
    <property type="project" value="UniProtKB-KW"/>
</dbReference>
<evidence type="ECO:0000256" key="5">
    <source>
        <dbReference type="ARBA" id="ARBA00022692"/>
    </source>
</evidence>
<evidence type="ECO:0000256" key="7">
    <source>
        <dbReference type="ARBA" id="ARBA00022737"/>
    </source>
</evidence>